<evidence type="ECO:0000256" key="1">
    <source>
        <dbReference type="SAM" id="MobiDB-lite"/>
    </source>
</evidence>
<feature type="compositionally biased region" description="Low complexity" evidence="1">
    <location>
        <begin position="41"/>
        <end position="50"/>
    </location>
</feature>
<gene>
    <name evidence="2" type="ORF">Afil01_67410</name>
</gene>
<dbReference type="AlphaFoldDB" id="A0A9W6WCS9"/>
<comment type="caution">
    <text evidence="2">The sequence shown here is derived from an EMBL/GenBank/DDBJ whole genome shotgun (WGS) entry which is preliminary data.</text>
</comment>
<protein>
    <submittedName>
        <fullName evidence="2">Uncharacterized protein</fullName>
    </submittedName>
</protein>
<name>A0A9W6WCS9_9ACTN</name>
<keyword evidence="3" id="KW-1185">Reference proteome</keyword>
<reference evidence="2" key="1">
    <citation type="submission" date="2023-03" db="EMBL/GenBank/DDBJ databases">
        <title>Actinorhabdospora filicis NBRC 111898.</title>
        <authorList>
            <person name="Ichikawa N."/>
            <person name="Sato H."/>
            <person name="Tonouchi N."/>
        </authorList>
    </citation>
    <scope>NUCLEOTIDE SEQUENCE</scope>
    <source>
        <strain evidence="2">NBRC 111898</strain>
    </source>
</reference>
<accession>A0A9W6WCS9</accession>
<dbReference type="EMBL" id="BSTX01000008">
    <property type="protein sequence ID" value="GLZ81934.1"/>
    <property type="molecule type" value="Genomic_DNA"/>
</dbReference>
<feature type="compositionally biased region" description="Basic and acidic residues" evidence="1">
    <location>
        <begin position="25"/>
        <end position="35"/>
    </location>
</feature>
<sequence>MYEQDRRDTDMGRASQDNAVVAPVRRYETSRRASENDEPETTVTPVAPVPRARRHRYADEPEPAAPVAEAAVDAQLNRIAAFFRGADQERKATAGDGLALWDSAATQEIRPPAYQPEVVTTGEATPTEDDAVLVAVRELPGVNDAELYTDATGTRRLRLDLDSAADPDVVSAAAARLLADRLGVRAQPRTTQSFSFPRPPVGLTSRAVVEQVSVATAGFETAVEVALNVDGQVAIGRAAGPAVDWHVLRTAADATVDAVAGLIGERGRAVVEHASVVPAGALRVAVVVVLLLTEAGAEQLAGAAPVAGDSRQAMVHATMSALNRRLEVLLP</sequence>
<proteinExistence type="predicted"/>
<feature type="region of interest" description="Disordered" evidence="1">
    <location>
        <begin position="1"/>
        <end position="66"/>
    </location>
</feature>
<evidence type="ECO:0000313" key="3">
    <source>
        <dbReference type="Proteomes" id="UP001165079"/>
    </source>
</evidence>
<feature type="compositionally biased region" description="Basic and acidic residues" evidence="1">
    <location>
        <begin position="1"/>
        <end position="11"/>
    </location>
</feature>
<organism evidence="2 3">
    <name type="scientific">Actinorhabdospora filicis</name>
    <dbReference type="NCBI Taxonomy" id="1785913"/>
    <lineage>
        <taxon>Bacteria</taxon>
        <taxon>Bacillati</taxon>
        <taxon>Actinomycetota</taxon>
        <taxon>Actinomycetes</taxon>
        <taxon>Micromonosporales</taxon>
        <taxon>Micromonosporaceae</taxon>
        <taxon>Actinorhabdospora</taxon>
    </lineage>
</organism>
<evidence type="ECO:0000313" key="2">
    <source>
        <dbReference type="EMBL" id="GLZ81934.1"/>
    </source>
</evidence>
<dbReference type="Proteomes" id="UP001165079">
    <property type="component" value="Unassembled WGS sequence"/>
</dbReference>